<dbReference type="EMBL" id="UZAK01042945">
    <property type="protein sequence ID" value="VDP69913.1"/>
    <property type="molecule type" value="Genomic_DNA"/>
</dbReference>
<dbReference type="GO" id="GO:0016197">
    <property type="term" value="P:endosomal transport"/>
    <property type="evidence" value="ECO:0007669"/>
    <property type="project" value="TreeGrafter"/>
</dbReference>
<dbReference type="STRING" id="6186.A0A183KX94"/>
<dbReference type="PANTHER" id="PTHR12811:SF0">
    <property type="entry name" value="VACUOLAR PROTEIN SORTING-ASSOCIATED PROTEIN 16 HOMOLOG"/>
    <property type="match status" value="1"/>
</dbReference>
<dbReference type="GO" id="GO:0006886">
    <property type="term" value="P:intracellular protein transport"/>
    <property type="evidence" value="ECO:0007669"/>
    <property type="project" value="InterPro"/>
</dbReference>
<dbReference type="GO" id="GO:0005768">
    <property type="term" value="C:endosome"/>
    <property type="evidence" value="ECO:0007669"/>
    <property type="project" value="TreeGrafter"/>
</dbReference>
<dbReference type="GO" id="GO:0005765">
    <property type="term" value="C:lysosomal membrane"/>
    <property type="evidence" value="ECO:0007669"/>
    <property type="project" value="TreeGrafter"/>
</dbReference>
<dbReference type="GO" id="GO:0042144">
    <property type="term" value="P:vacuole fusion, non-autophagic"/>
    <property type="evidence" value="ECO:0007669"/>
    <property type="project" value="TreeGrafter"/>
</dbReference>
<dbReference type="WBParaSite" id="SCUD_0001969101-mRNA-1">
    <property type="protein sequence ID" value="SCUD_0001969101-mRNA-1"/>
    <property type="gene ID" value="SCUD_0001969101"/>
</dbReference>
<accession>A0A183KX94</accession>
<gene>
    <name evidence="2" type="ORF">SCUD_LOCUS19688</name>
</gene>
<evidence type="ECO:0000313" key="2">
    <source>
        <dbReference type="EMBL" id="VDP69913.1"/>
    </source>
</evidence>
<dbReference type="GO" id="GO:0003779">
    <property type="term" value="F:actin binding"/>
    <property type="evidence" value="ECO:0007669"/>
    <property type="project" value="TreeGrafter"/>
</dbReference>
<dbReference type="PANTHER" id="PTHR12811">
    <property type="entry name" value="VACUOLAR PROTEIN SORTING VPS16"/>
    <property type="match status" value="1"/>
</dbReference>
<protein>
    <submittedName>
        <fullName evidence="4">Vps16_N domain-containing protein</fullName>
    </submittedName>
</protein>
<evidence type="ECO:0000259" key="1">
    <source>
        <dbReference type="Pfam" id="PF04841"/>
    </source>
</evidence>
<evidence type="ECO:0000313" key="4">
    <source>
        <dbReference type="WBParaSite" id="SCUD_0001969101-mRNA-1"/>
    </source>
</evidence>
<keyword evidence="3" id="KW-1185">Reference proteome</keyword>
<feature type="domain" description="Vps16 N-terminal" evidence="1">
    <location>
        <begin position="39"/>
        <end position="253"/>
    </location>
</feature>
<reference evidence="2 3" key="2">
    <citation type="submission" date="2018-11" db="EMBL/GenBank/DDBJ databases">
        <authorList>
            <consortium name="Pathogen Informatics"/>
        </authorList>
    </citation>
    <scope>NUCLEOTIDE SEQUENCE [LARGE SCALE GENOMIC DNA]</scope>
    <source>
        <strain evidence="2">Dakar</strain>
        <strain evidence="3">Dakar, Senegal</strain>
    </source>
</reference>
<proteinExistence type="predicted"/>
<dbReference type="GO" id="GO:0030897">
    <property type="term" value="C:HOPS complex"/>
    <property type="evidence" value="ECO:0007669"/>
    <property type="project" value="TreeGrafter"/>
</dbReference>
<sequence>MGIQHTKQCFIHEVFLKYIYFFSTIQIDLSKLTRSTGSDIYLLSISLNMQFVAIYLTNGELLITNTRFTELHSHIDLTQRISVMLVNNNNSANQKFNHPKTMLWLTNSAVVLQWNNLIAIISTQSDIYETFYADDIFLAQEVSNISYLCVWAIDGIRILSPTSHELLQRVPSPLESLGRIGASCPATWLLSASKSLKINCGRTNDYLLPIKQPNQMIDAISHCIEAACHATVDPICQQELLESAHLGRGLLSAMMNTTPNATISSTTVTNNNNTGHYSVEAKLKEL</sequence>
<dbReference type="Pfam" id="PF04841">
    <property type="entry name" value="Vps16_N"/>
    <property type="match status" value="1"/>
</dbReference>
<name>A0A183KX94_9TREM</name>
<dbReference type="AlphaFoldDB" id="A0A183KX94"/>
<dbReference type="InterPro" id="IPR006926">
    <property type="entry name" value="Vps16_N"/>
</dbReference>
<dbReference type="Proteomes" id="UP000279833">
    <property type="component" value="Unassembled WGS sequence"/>
</dbReference>
<dbReference type="InterPro" id="IPR016534">
    <property type="entry name" value="VPS16"/>
</dbReference>
<organism evidence="4">
    <name type="scientific">Schistosoma curassoni</name>
    <dbReference type="NCBI Taxonomy" id="6186"/>
    <lineage>
        <taxon>Eukaryota</taxon>
        <taxon>Metazoa</taxon>
        <taxon>Spiralia</taxon>
        <taxon>Lophotrochozoa</taxon>
        <taxon>Platyhelminthes</taxon>
        <taxon>Trematoda</taxon>
        <taxon>Digenea</taxon>
        <taxon>Strigeidida</taxon>
        <taxon>Schistosomatoidea</taxon>
        <taxon>Schistosomatidae</taxon>
        <taxon>Schistosoma</taxon>
    </lineage>
</organism>
<reference evidence="4" key="1">
    <citation type="submission" date="2016-06" db="UniProtKB">
        <authorList>
            <consortium name="WormBaseParasite"/>
        </authorList>
    </citation>
    <scope>IDENTIFICATION</scope>
</reference>
<evidence type="ECO:0000313" key="3">
    <source>
        <dbReference type="Proteomes" id="UP000279833"/>
    </source>
</evidence>